<evidence type="ECO:0000313" key="3">
    <source>
        <dbReference type="Proteomes" id="UP000800093"/>
    </source>
</evidence>
<feature type="domain" description="Heterokaryon incompatibility" evidence="1">
    <location>
        <begin position="2"/>
        <end position="154"/>
    </location>
</feature>
<dbReference type="InterPro" id="IPR010730">
    <property type="entry name" value="HET"/>
</dbReference>
<protein>
    <submittedName>
        <fullName evidence="2">Heterokaryon incompatibility</fullName>
    </submittedName>
</protein>
<proteinExistence type="predicted"/>
<accession>A0A9P4K1T0</accession>
<reference evidence="3" key="1">
    <citation type="journal article" date="2020" name="Stud. Mycol.">
        <title>101 Dothideomycetes genomes: A test case for predicting lifestyles and emergence of pathogens.</title>
        <authorList>
            <person name="Haridas S."/>
            <person name="Albert R."/>
            <person name="Binder M."/>
            <person name="Bloem J."/>
            <person name="LaButti K."/>
            <person name="Salamov A."/>
            <person name="Andreopoulos B."/>
            <person name="Baker S."/>
            <person name="Barry K."/>
            <person name="Bills G."/>
            <person name="Bluhm B."/>
            <person name="Cannon C."/>
            <person name="Castanera R."/>
            <person name="Culley D."/>
            <person name="Daum C."/>
            <person name="Ezra D."/>
            <person name="Gonzalez J."/>
            <person name="Henrissat B."/>
            <person name="Kuo A."/>
            <person name="Liang C."/>
            <person name="Lipzen A."/>
            <person name="Lutzoni F."/>
            <person name="Magnuson J."/>
            <person name="Mondo S."/>
            <person name="Nolan M."/>
            <person name="Ohm R."/>
            <person name="Pangilinan J."/>
            <person name="Park H.-J."/>
            <person name="Ramirez L."/>
            <person name="Alfaro M."/>
            <person name="Sun H."/>
            <person name="Tritt A."/>
            <person name="Yoshinaga Y."/>
            <person name="Zwiers L.-H."/>
            <person name="Turgeon B."/>
            <person name="Goodwin S."/>
            <person name="Spatafora J."/>
            <person name="Crous P."/>
            <person name="Grigoriev I."/>
        </authorList>
    </citation>
    <scope>NUCLEOTIDE SEQUENCE [LARGE SCALE GENOMIC DNA]</scope>
    <source>
        <strain evidence="3">CBS 304.66</strain>
    </source>
</reference>
<keyword evidence="3" id="KW-1185">Reference proteome</keyword>
<dbReference type="AlphaFoldDB" id="A0A9P4K1T0"/>
<feature type="non-terminal residue" evidence="2">
    <location>
        <position position="175"/>
    </location>
</feature>
<dbReference type="PANTHER" id="PTHR33112">
    <property type="entry name" value="DOMAIN PROTEIN, PUTATIVE-RELATED"/>
    <property type="match status" value="1"/>
</dbReference>
<feature type="non-terminal residue" evidence="2">
    <location>
        <position position="1"/>
    </location>
</feature>
<evidence type="ECO:0000259" key="1">
    <source>
        <dbReference type="Pfam" id="PF06985"/>
    </source>
</evidence>
<sequence>TFVCLSYVWGSARSDILDCRKSRLGMLMQESALDDPHIFSPPLTVRDSMEFVEAMGERYLWVDRYCIIQDDHSHKEAQLKRMCQIYASARYTVIAADGTSTDGLVAWQSSNNRDHMQSNLWYHNKTHSILAGVGFEEVPFNQSAWNTRGWTLQEKLFSSRTIVFSAGQVFWRCHQ</sequence>
<dbReference type="PANTHER" id="PTHR33112:SF12">
    <property type="entry name" value="HETEROKARYON INCOMPATIBILITY DOMAIN-CONTAINING PROTEIN"/>
    <property type="match status" value="1"/>
</dbReference>
<dbReference type="Pfam" id="PF06985">
    <property type="entry name" value="HET"/>
    <property type="match status" value="1"/>
</dbReference>
<evidence type="ECO:0000313" key="2">
    <source>
        <dbReference type="EMBL" id="KAF2260506.1"/>
    </source>
</evidence>
<comment type="caution">
    <text evidence="2">The sequence shown here is derived from an EMBL/GenBank/DDBJ whole genome shotgun (WGS) entry which is preliminary data.</text>
</comment>
<dbReference type="EMBL" id="ML986680">
    <property type="protein sequence ID" value="KAF2260506.1"/>
    <property type="molecule type" value="Genomic_DNA"/>
</dbReference>
<organism evidence="2 3">
    <name type="scientific">Lojkania enalia</name>
    <dbReference type="NCBI Taxonomy" id="147567"/>
    <lineage>
        <taxon>Eukaryota</taxon>
        <taxon>Fungi</taxon>
        <taxon>Dikarya</taxon>
        <taxon>Ascomycota</taxon>
        <taxon>Pezizomycotina</taxon>
        <taxon>Dothideomycetes</taxon>
        <taxon>Pleosporomycetidae</taxon>
        <taxon>Pleosporales</taxon>
        <taxon>Pleosporales incertae sedis</taxon>
        <taxon>Lojkania</taxon>
    </lineage>
</organism>
<name>A0A9P4K1T0_9PLEO</name>
<dbReference type="OrthoDB" id="5428863at2759"/>
<gene>
    <name evidence="2" type="ORF">CC78DRAFT_446360</name>
</gene>
<dbReference type="Proteomes" id="UP000800093">
    <property type="component" value="Unassembled WGS sequence"/>
</dbReference>